<dbReference type="EC" id="2.6.1.9" evidence="6"/>
<dbReference type="CDD" id="cd00609">
    <property type="entry name" value="AAT_like"/>
    <property type="match status" value="1"/>
</dbReference>
<dbReference type="InterPro" id="IPR050106">
    <property type="entry name" value="HistidinolP_aminotransfase"/>
</dbReference>
<evidence type="ECO:0000256" key="5">
    <source>
        <dbReference type="ARBA" id="ARBA00022898"/>
    </source>
</evidence>
<comment type="catalytic activity">
    <reaction evidence="6">
        <text>L-histidinol phosphate + 2-oxoglutarate = 3-(imidazol-4-yl)-2-oxopropyl phosphate + L-glutamate</text>
        <dbReference type="Rhea" id="RHEA:23744"/>
        <dbReference type="ChEBI" id="CHEBI:16810"/>
        <dbReference type="ChEBI" id="CHEBI:29985"/>
        <dbReference type="ChEBI" id="CHEBI:57766"/>
        <dbReference type="ChEBI" id="CHEBI:57980"/>
        <dbReference type="EC" id="2.6.1.9"/>
    </reaction>
</comment>
<evidence type="ECO:0000259" key="7">
    <source>
        <dbReference type="Pfam" id="PF00155"/>
    </source>
</evidence>
<reference evidence="9" key="1">
    <citation type="journal article" date="2019" name="Int. J. Syst. Evol. Microbiol.">
        <title>The Global Catalogue of Microorganisms (GCM) 10K type strain sequencing project: providing services to taxonomists for standard genome sequencing and annotation.</title>
        <authorList>
            <consortium name="The Broad Institute Genomics Platform"/>
            <consortium name="The Broad Institute Genome Sequencing Center for Infectious Disease"/>
            <person name="Wu L."/>
            <person name="Ma J."/>
        </authorList>
    </citation>
    <scope>NUCLEOTIDE SEQUENCE [LARGE SCALE GENOMIC DNA]</scope>
    <source>
        <strain evidence="9">JCM 31290</strain>
    </source>
</reference>
<comment type="pathway">
    <text evidence="6">Amino-acid biosynthesis; L-histidine biosynthesis; L-histidine from 5-phospho-alpha-D-ribose 1-diphosphate: step 7/9.</text>
</comment>
<keyword evidence="9" id="KW-1185">Reference proteome</keyword>
<dbReference type="InterPro" id="IPR005861">
    <property type="entry name" value="HisP_aminotrans"/>
</dbReference>
<dbReference type="Gene3D" id="3.90.1150.10">
    <property type="entry name" value="Aspartate Aminotransferase, domain 1"/>
    <property type="match status" value="1"/>
</dbReference>
<keyword evidence="4 6" id="KW-0808">Transferase</keyword>
<organism evidence="8 9">
    <name type="scientific">Streptomyces venetus</name>
    <dbReference type="NCBI Taxonomy" id="1701086"/>
    <lineage>
        <taxon>Bacteria</taxon>
        <taxon>Bacillati</taxon>
        <taxon>Actinomycetota</taxon>
        <taxon>Actinomycetes</taxon>
        <taxon>Kitasatosporales</taxon>
        <taxon>Streptomycetaceae</taxon>
        <taxon>Streptomyces</taxon>
    </lineage>
</organism>
<keyword evidence="3 6" id="KW-0032">Aminotransferase</keyword>
<dbReference type="SUPFAM" id="SSF53383">
    <property type="entry name" value="PLP-dependent transferases"/>
    <property type="match status" value="1"/>
</dbReference>
<dbReference type="PROSITE" id="PS00599">
    <property type="entry name" value="AA_TRANSFER_CLASS_2"/>
    <property type="match status" value="1"/>
</dbReference>
<accession>A0ABP8F1E2</accession>
<feature type="domain" description="Aminotransferase class I/classII large" evidence="7">
    <location>
        <begin position="37"/>
        <end position="349"/>
    </location>
</feature>
<dbReference type="Proteomes" id="UP001501115">
    <property type="component" value="Unassembled WGS sequence"/>
</dbReference>
<protein>
    <recommendedName>
        <fullName evidence="6">Histidinol-phosphate aminotransferase</fullName>
        <ecNumber evidence="6">2.6.1.9</ecNumber>
    </recommendedName>
    <alternativeName>
        <fullName evidence="6">Imidazole acetol-phosphate transaminase</fullName>
    </alternativeName>
</protein>
<comment type="caution">
    <text evidence="8">The sequence shown here is derived from an EMBL/GenBank/DDBJ whole genome shotgun (WGS) entry which is preliminary data.</text>
</comment>
<feature type="modified residue" description="N6-(pyridoxal phosphate)lysine" evidence="6">
    <location>
        <position position="222"/>
    </location>
</feature>
<evidence type="ECO:0000256" key="6">
    <source>
        <dbReference type="HAMAP-Rule" id="MF_01023"/>
    </source>
</evidence>
<dbReference type="HAMAP" id="MF_01023">
    <property type="entry name" value="HisC_aminotrans_2"/>
    <property type="match status" value="1"/>
</dbReference>
<sequence length="358" mass="38478">MSAQPPAPRAVLDGIPAYVPKPPQPPAAGTSYRLFLNENPCPPLPSALATISWAASRTNLYPGIFPDQLTDALARKLDVPHAHVVTGPGSVGIYQQIGQAMLSPGDEVVYAWPSFEAFPIVVRMAGAVPVEVPLTGETHDLDAMAAALTPRTTMVLLCEPNNPTGTAVGAAELKRFLDRVPSHVLVVLDEAYFEFYRGPDRPDGVDLHRDRPNLVVLRTFSKAYGLAGLRVGYGVAHPRIAEAMRKCAVPCGVSRIAEQAALAALNAEDELLEQVGRIIAERERLREALGRQGWSVPSSETNFLWMPLGDDSDRVAAALEQRGLLVRTFSGTGLRITVGSPEANDLLISTLADLRSGR</sequence>
<dbReference type="RefSeq" id="WP_345659322.1">
    <property type="nucleotide sequence ID" value="NZ_BAABET010000001.1"/>
</dbReference>
<comment type="subunit">
    <text evidence="2 6">Homodimer.</text>
</comment>
<comment type="cofactor">
    <cofactor evidence="1 6">
        <name>pyridoxal 5'-phosphate</name>
        <dbReference type="ChEBI" id="CHEBI:597326"/>
    </cofactor>
</comment>
<dbReference type="Pfam" id="PF00155">
    <property type="entry name" value="Aminotran_1_2"/>
    <property type="match status" value="1"/>
</dbReference>
<dbReference type="NCBIfam" id="NF002878">
    <property type="entry name" value="PRK03321.1"/>
    <property type="match status" value="1"/>
</dbReference>
<dbReference type="InterPro" id="IPR024892">
    <property type="entry name" value="ArAT"/>
</dbReference>
<keyword evidence="5 6" id="KW-0663">Pyridoxal phosphate</keyword>
<dbReference type="InterPro" id="IPR015421">
    <property type="entry name" value="PyrdxlP-dep_Trfase_major"/>
</dbReference>
<gene>
    <name evidence="8" type="primary">hisC_1</name>
    <name evidence="6" type="synonym">hisC</name>
    <name evidence="8" type="ORF">GCM10023086_01230</name>
</gene>
<proteinExistence type="inferred from homology"/>
<comment type="similarity">
    <text evidence="6">Belongs to the class-II pyridoxal-phosphate-dependent aminotransferase family. Histidinol-phosphate aminotransferase subfamily.</text>
</comment>
<evidence type="ECO:0000313" key="9">
    <source>
        <dbReference type="Proteomes" id="UP001501115"/>
    </source>
</evidence>
<dbReference type="EMBL" id="BAABET010000001">
    <property type="protein sequence ID" value="GAA4291858.1"/>
    <property type="molecule type" value="Genomic_DNA"/>
</dbReference>
<evidence type="ECO:0000256" key="3">
    <source>
        <dbReference type="ARBA" id="ARBA00022576"/>
    </source>
</evidence>
<dbReference type="InterPro" id="IPR015424">
    <property type="entry name" value="PyrdxlP-dep_Trfase"/>
</dbReference>
<dbReference type="InterPro" id="IPR015422">
    <property type="entry name" value="PyrdxlP-dep_Trfase_small"/>
</dbReference>
<dbReference type="Gene3D" id="3.40.640.10">
    <property type="entry name" value="Type I PLP-dependent aspartate aminotransferase-like (Major domain)"/>
    <property type="match status" value="1"/>
</dbReference>
<evidence type="ECO:0000256" key="1">
    <source>
        <dbReference type="ARBA" id="ARBA00001933"/>
    </source>
</evidence>
<name>A0ABP8F1E2_9ACTN</name>
<evidence type="ECO:0000313" key="8">
    <source>
        <dbReference type="EMBL" id="GAA4291858.1"/>
    </source>
</evidence>
<dbReference type="PANTHER" id="PTHR43643:SF3">
    <property type="entry name" value="HISTIDINOL-PHOSPHATE AMINOTRANSFERASE"/>
    <property type="match status" value="1"/>
</dbReference>
<dbReference type="PANTHER" id="PTHR43643">
    <property type="entry name" value="HISTIDINOL-PHOSPHATE AMINOTRANSFERASE 2"/>
    <property type="match status" value="1"/>
</dbReference>
<keyword evidence="6" id="KW-0368">Histidine biosynthesis</keyword>
<dbReference type="InterPro" id="IPR004839">
    <property type="entry name" value="Aminotransferase_I/II_large"/>
</dbReference>
<evidence type="ECO:0000256" key="4">
    <source>
        <dbReference type="ARBA" id="ARBA00022679"/>
    </source>
</evidence>
<dbReference type="InterPro" id="IPR001917">
    <property type="entry name" value="Aminotrans_II_pyridoxalP_BS"/>
</dbReference>
<keyword evidence="6" id="KW-0028">Amino-acid biosynthesis</keyword>
<evidence type="ECO:0000256" key="2">
    <source>
        <dbReference type="ARBA" id="ARBA00011738"/>
    </source>
</evidence>